<sequence>ALVSSIIGDILYLQENDYIEAYCFHNAGVDRNLASGSSRTFIAISRLF</sequence>
<feature type="non-terminal residue" evidence="1">
    <location>
        <position position="1"/>
    </location>
</feature>
<accession>X1JNV2</accession>
<evidence type="ECO:0000313" key="1">
    <source>
        <dbReference type="EMBL" id="GAH95752.1"/>
    </source>
</evidence>
<reference evidence="1" key="1">
    <citation type="journal article" date="2014" name="Front. Microbiol.">
        <title>High frequency of phylogenetically diverse reductive dehalogenase-homologous genes in deep subseafloor sedimentary metagenomes.</title>
        <authorList>
            <person name="Kawai M."/>
            <person name="Futagami T."/>
            <person name="Toyoda A."/>
            <person name="Takaki Y."/>
            <person name="Nishi S."/>
            <person name="Hori S."/>
            <person name="Arai W."/>
            <person name="Tsubouchi T."/>
            <person name="Morono Y."/>
            <person name="Uchiyama I."/>
            <person name="Ito T."/>
            <person name="Fujiyama A."/>
            <person name="Inagaki F."/>
            <person name="Takami H."/>
        </authorList>
    </citation>
    <scope>NUCLEOTIDE SEQUENCE</scope>
    <source>
        <strain evidence="1">Expedition CK06-06</strain>
    </source>
</reference>
<dbReference type="EMBL" id="BARU01045697">
    <property type="protein sequence ID" value="GAH95752.1"/>
    <property type="molecule type" value="Genomic_DNA"/>
</dbReference>
<dbReference type="AlphaFoldDB" id="X1JNV2"/>
<comment type="caution">
    <text evidence="1">The sequence shown here is derived from an EMBL/GenBank/DDBJ whole genome shotgun (WGS) entry which is preliminary data.</text>
</comment>
<protein>
    <submittedName>
        <fullName evidence="1">Uncharacterized protein</fullName>
    </submittedName>
</protein>
<gene>
    <name evidence="1" type="ORF">S03H2_69231</name>
</gene>
<organism evidence="1">
    <name type="scientific">marine sediment metagenome</name>
    <dbReference type="NCBI Taxonomy" id="412755"/>
    <lineage>
        <taxon>unclassified sequences</taxon>
        <taxon>metagenomes</taxon>
        <taxon>ecological metagenomes</taxon>
    </lineage>
</organism>
<name>X1JNV2_9ZZZZ</name>
<proteinExistence type="predicted"/>